<dbReference type="SMART" id="SM00563">
    <property type="entry name" value="PlsC"/>
    <property type="match status" value="1"/>
</dbReference>
<accession>A0A6V7XPJ0</accession>
<dbReference type="GO" id="GO:0012505">
    <property type="term" value="C:endomembrane system"/>
    <property type="evidence" value="ECO:0007669"/>
    <property type="project" value="UniProtKB-SubCell"/>
</dbReference>
<evidence type="ECO:0000256" key="4">
    <source>
        <dbReference type="ARBA" id="ARBA00023136"/>
    </source>
</evidence>
<dbReference type="GO" id="GO:0006631">
    <property type="term" value="P:fatty acid metabolic process"/>
    <property type="evidence" value="ECO:0007669"/>
    <property type="project" value="TreeGrafter"/>
</dbReference>
<dbReference type="PANTHER" id="PTHR12563">
    <property type="entry name" value="GLYCEROL-3-PHOSPHATE ACYLTRANSFERASE"/>
    <property type="match status" value="1"/>
</dbReference>
<dbReference type="InterPro" id="IPR045520">
    <property type="entry name" value="GPAT/DHAPAT_C"/>
</dbReference>
<dbReference type="Pfam" id="PF19277">
    <property type="entry name" value="GPAT_C"/>
    <property type="match status" value="1"/>
</dbReference>
<dbReference type="InterPro" id="IPR041728">
    <property type="entry name" value="GPAT/DHAPAT_LPLAT"/>
</dbReference>
<dbReference type="GO" id="GO:0019432">
    <property type="term" value="P:triglyceride biosynthetic process"/>
    <property type="evidence" value="ECO:0007669"/>
    <property type="project" value="TreeGrafter"/>
</dbReference>
<comment type="subcellular location">
    <subcellularLocation>
        <location evidence="1">Endomembrane system</location>
        <topology evidence="1">Peripheral membrane protein</topology>
    </subcellularLocation>
</comment>
<reference evidence="7 8" key="1">
    <citation type="submission" date="2020-08" db="EMBL/GenBank/DDBJ databases">
        <authorList>
            <person name="Koutsovoulos G."/>
            <person name="Danchin GJ E."/>
        </authorList>
    </citation>
    <scope>NUCLEOTIDE SEQUENCE [LARGE SCALE GENOMIC DNA]</scope>
</reference>
<proteinExistence type="inferred from homology"/>
<evidence type="ECO:0000256" key="5">
    <source>
        <dbReference type="ARBA" id="ARBA00023315"/>
    </source>
</evidence>
<dbReference type="EMBL" id="CAJEWN010001977">
    <property type="protein sequence ID" value="CAD2201229.1"/>
    <property type="molecule type" value="Genomic_DNA"/>
</dbReference>
<dbReference type="PANTHER" id="PTHR12563:SF17">
    <property type="entry name" value="DIHYDROXYACETONE PHOSPHATE ACYLTRANSFERASE"/>
    <property type="match status" value="1"/>
</dbReference>
<evidence type="ECO:0000256" key="2">
    <source>
        <dbReference type="ARBA" id="ARBA00007937"/>
    </source>
</evidence>
<name>A0A6V7XPJ0_MELEN</name>
<dbReference type="GO" id="GO:0008611">
    <property type="term" value="P:ether lipid biosynthetic process"/>
    <property type="evidence" value="ECO:0007669"/>
    <property type="project" value="TreeGrafter"/>
</dbReference>
<dbReference type="SUPFAM" id="SSF69593">
    <property type="entry name" value="Glycerol-3-phosphate (1)-acyltransferase"/>
    <property type="match status" value="1"/>
</dbReference>
<evidence type="ECO:0000259" key="6">
    <source>
        <dbReference type="SMART" id="SM00563"/>
    </source>
</evidence>
<dbReference type="InterPro" id="IPR002123">
    <property type="entry name" value="Plipid/glycerol_acylTrfase"/>
</dbReference>
<comment type="similarity">
    <text evidence="2">Belongs to the GPAT/DAPAT family.</text>
</comment>
<dbReference type="OrthoDB" id="10255570at2759"/>
<feature type="domain" description="Phospholipid/glycerol acyltransferase" evidence="6">
    <location>
        <begin position="130"/>
        <end position="259"/>
    </location>
</feature>
<dbReference type="Pfam" id="PF01553">
    <property type="entry name" value="Acyltransferase"/>
    <property type="match status" value="1"/>
</dbReference>
<evidence type="ECO:0000313" key="8">
    <source>
        <dbReference type="Proteomes" id="UP000580250"/>
    </source>
</evidence>
<dbReference type="AlphaFoldDB" id="A0A6V7XPJ0"/>
<gene>
    <name evidence="7" type="ORF">MENT_LOCUS54761</name>
</gene>
<dbReference type="GO" id="GO:0031966">
    <property type="term" value="C:mitochondrial membrane"/>
    <property type="evidence" value="ECO:0007669"/>
    <property type="project" value="TreeGrafter"/>
</dbReference>
<dbReference type="GO" id="GO:0008654">
    <property type="term" value="P:phospholipid biosynthetic process"/>
    <property type="evidence" value="ECO:0007669"/>
    <property type="project" value="TreeGrafter"/>
</dbReference>
<keyword evidence="5" id="KW-0012">Acyltransferase</keyword>
<dbReference type="GO" id="GO:0005778">
    <property type="term" value="C:peroxisomal membrane"/>
    <property type="evidence" value="ECO:0007669"/>
    <property type="project" value="TreeGrafter"/>
</dbReference>
<dbReference type="InterPro" id="IPR022284">
    <property type="entry name" value="GPAT/DHAPAT"/>
</dbReference>
<dbReference type="GO" id="GO:0016287">
    <property type="term" value="F:glycerone-phosphate O-acyltransferase activity"/>
    <property type="evidence" value="ECO:0007669"/>
    <property type="project" value="TreeGrafter"/>
</dbReference>
<sequence>MFINSKNYSDFLSEIRNIGGEFTWIRKNNLGKIQNAGRSTKEIATAIFDSERIKVINDEASRRNVKDDVVYSEAKQILSNMASDFHLHSAVQTIGYSLAKIFGRIFSHIWYNSEALEKIKKISYDRSVSVVWLPTHKSYLDFLLISLLCYHHQIQLPAICAAEDFQSSKLLGEALRRCGAFFIRRKFKEDPLYWAIFAEYIQQHILHSDRPVEFFIEGQRSRTGKSLFPRTGLLQLVVELFMKAQVYDTLLVPITINYDRILEESLFSYELLGRPKPKENASGLLKARQILSDSFGSIFITIDHPISLREYFLSGNINLEFRGELMKDKDNSFYDNKLRELTESLALKIVSTQNSNNVLTIWPYIALAILKIINDPRRNSQEHFKINIAELNHVVEMLVGIFNKCFDIREIYTKGFIIKDAILYYLQLHGSYVNFNPNTNSIDFREMSLPQTSNIASKYLPTIILLSNYSSIAVHSLANFCFFSISENISIIPSQVFDNFNFLFYLFNKEFVSDPNQIAENFNYAEMKCKHLNKVECHLLAQIMIPYIIAYHAIFELFLEMNNEEKISNQNEFFKAIHQKLIFKINNVTNKLPLQIASIDLIKNGFNFLRSEQLIKLNQNEHLLVSFAGIAQIVKKLDSILRLNFKEFNKELSLRSKI</sequence>
<evidence type="ECO:0000313" key="7">
    <source>
        <dbReference type="EMBL" id="CAD2201229.1"/>
    </source>
</evidence>
<protein>
    <recommendedName>
        <fullName evidence="6">Phospholipid/glycerol acyltransferase domain-containing protein</fullName>
    </recommendedName>
</protein>
<dbReference type="Proteomes" id="UP000580250">
    <property type="component" value="Unassembled WGS sequence"/>
</dbReference>
<evidence type="ECO:0000256" key="3">
    <source>
        <dbReference type="ARBA" id="ARBA00022679"/>
    </source>
</evidence>
<comment type="caution">
    <text evidence="7">The sequence shown here is derived from an EMBL/GenBank/DDBJ whole genome shotgun (WGS) entry which is preliminary data.</text>
</comment>
<dbReference type="CDD" id="cd07993">
    <property type="entry name" value="LPLAT_DHAPAT-like"/>
    <property type="match status" value="1"/>
</dbReference>
<evidence type="ECO:0000256" key="1">
    <source>
        <dbReference type="ARBA" id="ARBA00004184"/>
    </source>
</evidence>
<keyword evidence="4" id="KW-0472">Membrane</keyword>
<dbReference type="GO" id="GO:0004366">
    <property type="term" value="F:glycerol-3-phosphate O-acyltransferase activity"/>
    <property type="evidence" value="ECO:0007669"/>
    <property type="project" value="TreeGrafter"/>
</dbReference>
<organism evidence="7 8">
    <name type="scientific">Meloidogyne enterolobii</name>
    <name type="common">Root-knot nematode worm</name>
    <name type="synonym">Meloidogyne mayaguensis</name>
    <dbReference type="NCBI Taxonomy" id="390850"/>
    <lineage>
        <taxon>Eukaryota</taxon>
        <taxon>Metazoa</taxon>
        <taxon>Ecdysozoa</taxon>
        <taxon>Nematoda</taxon>
        <taxon>Chromadorea</taxon>
        <taxon>Rhabditida</taxon>
        <taxon>Tylenchina</taxon>
        <taxon>Tylenchomorpha</taxon>
        <taxon>Tylenchoidea</taxon>
        <taxon>Meloidogynidae</taxon>
        <taxon>Meloidogyninae</taxon>
        <taxon>Meloidogyne</taxon>
    </lineage>
</organism>
<keyword evidence="3" id="KW-0808">Transferase</keyword>